<organism evidence="2">
    <name type="scientific">Cupriavidus necator</name>
    <name type="common">Alcaligenes eutrophus</name>
    <name type="synonym">Ralstonia eutropha</name>
    <dbReference type="NCBI Taxonomy" id="106590"/>
    <lineage>
        <taxon>Bacteria</taxon>
        <taxon>Pseudomonadati</taxon>
        <taxon>Pseudomonadota</taxon>
        <taxon>Betaproteobacteria</taxon>
        <taxon>Burkholderiales</taxon>
        <taxon>Burkholderiaceae</taxon>
        <taxon>Cupriavidus</taxon>
    </lineage>
</organism>
<feature type="region of interest" description="Disordered" evidence="1">
    <location>
        <begin position="85"/>
        <end position="106"/>
    </location>
</feature>
<dbReference type="InterPro" id="IPR045646">
    <property type="entry name" value="DUF6402"/>
</dbReference>
<proteinExistence type="predicted"/>
<protein>
    <submittedName>
        <fullName evidence="2">Uncharacterized protein</fullName>
    </submittedName>
</protein>
<feature type="compositionally biased region" description="Low complexity" evidence="1">
    <location>
        <begin position="85"/>
        <end position="99"/>
    </location>
</feature>
<dbReference type="AlphaFoldDB" id="A0A1K0INX9"/>
<accession>A0A1K0INX9</accession>
<name>A0A1K0INX9_CUPNE</name>
<dbReference type="RefSeq" id="WP_340528957.1">
    <property type="nucleotide sequence ID" value="NZ_FMSH01000455.1"/>
</dbReference>
<dbReference type="Pfam" id="PF19940">
    <property type="entry name" value="DUF6402"/>
    <property type="match status" value="1"/>
</dbReference>
<reference evidence="2" key="1">
    <citation type="submission" date="2016-09" db="EMBL/GenBank/DDBJ databases">
        <authorList>
            <person name="Capua I."/>
            <person name="De Benedictis P."/>
            <person name="Joannis T."/>
            <person name="Lombin L.H."/>
            <person name="Cattoli G."/>
        </authorList>
    </citation>
    <scope>NUCLEOTIDE SEQUENCE</scope>
    <source>
        <strain evidence="2">B9</strain>
    </source>
</reference>
<gene>
    <name evidence="2" type="ORF">CNECB9_5080003</name>
</gene>
<evidence type="ECO:0000313" key="2">
    <source>
        <dbReference type="EMBL" id="SCU91532.1"/>
    </source>
</evidence>
<feature type="region of interest" description="Disordered" evidence="1">
    <location>
        <begin position="40"/>
        <end position="70"/>
    </location>
</feature>
<feature type="compositionally biased region" description="Pro residues" evidence="1">
    <location>
        <begin position="53"/>
        <end position="63"/>
    </location>
</feature>
<sequence>MADSQEIFTYYQNGRFGIPWCWKEKTGVEGCRKLNVEEFPLSTARTPPSLRDQPPPPPKPTPAPVKREKKTLIESSLEFHEWLNAPSAPQQKPAPAPEATKPRVKPFDMQDIPDAMERIGWPMSAKIMRKWFAGDLNYANTDTGAIRGINQNGKPFPAAMVDTTTFELRWILGFARARAKFDELVNTKLFDDSAYGSLKKIAKRLEPSPLLHRFMENV</sequence>
<dbReference type="EMBL" id="FMSH01000455">
    <property type="protein sequence ID" value="SCU91532.1"/>
    <property type="molecule type" value="Genomic_DNA"/>
</dbReference>
<evidence type="ECO:0000256" key="1">
    <source>
        <dbReference type="SAM" id="MobiDB-lite"/>
    </source>
</evidence>